<organism evidence="1 2">
    <name type="scientific">Blautia producta</name>
    <dbReference type="NCBI Taxonomy" id="33035"/>
    <lineage>
        <taxon>Bacteria</taxon>
        <taxon>Bacillati</taxon>
        <taxon>Bacillota</taxon>
        <taxon>Clostridia</taxon>
        <taxon>Lachnospirales</taxon>
        <taxon>Lachnospiraceae</taxon>
        <taxon>Blautia</taxon>
    </lineage>
</organism>
<keyword evidence="2" id="KW-1185">Reference proteome</keyword>
<evidence type="ECO:0000313" key="2">
    <source>
        <dbReference type="Proteomes" id="UP001325248"/>
    </source>
</evidence>
<accession>A0ABZ0UGS1</accession>
<protein>
    <submittedName>
        <fullName evidence="1">Uncharacterized protein</fullName>
    </submittedName>
</protein>
<dbReference type="EMBL" id="CP136422">
    <property type="protein sequence ID" value="WPX75179.1"/>
    <property type="molecule type" value="Genomic_DNA"/>
</dbReference>
<gene>
    <name evidence="1" type="ORF">BLCOC_35370</name>
</gene>
<dbReference type="Proteomes" id="UP001325248">
    <property type="component" value="Chromosome"/>
</dbReference>
<proteinExistence type="predicted"/>
<reference evidence="1" key="1">
    <citation type="submission" date="2023-10" db="EMBL/GenBank/DDBJ databases">
        <title>Genome sequence of Blautia coccoides DSM 935.</title>
        <authorList>
            <person name="Boeer T."/>
            <person name="Bengelsdorf F.R."/>
            <person name="Daniel R."/>
            <person name="Poehlein A."/>
        </authorList>
    </citation>
    <scope>NUCLEOTIDE SEQUENCE [LARGE SCALE GENOMIC DNA]</scope>
    <source>
        <strain evidence="1">DSM 935</strain>
    </source>
</reference>
<evidence type="ECO:0000313" key="1">
    <source>
        <dbReference type="EMBL" id="WPX75179.1"/>
    </source>
</evidence>
<name>A0ABZ0UGS1_9FIRM</name>
<sequence>MEKAKEKGILQLTNMEAEILKHREDILEKIILAIIFKKKNDDATLKDKDH</sequence>